<feature type="transmembrane region" description="Helical" evidence="7">
    <location>
        <begin position="76"/>
        <end position="96"/>
    </location>
</feature>
<feature type="transmembrane region" description="Helical" evidence="7">
    <location>
        <begin position="135"/>
        <end position="153"/>
    </location>
</feature>
<evidence type="ECO:0000313" key="10">
    <source>
        <dbReference type="Proteomes" id="UP001493487"/>
    </source>
</evidence>
<feature type="transmembrane region" description="Helical" evidence="7">
    <location>
        <begin position="221"/>
        <end position="241"/>
    </location>
</feature>
<dbReference type="RefSeq" id="WP_232184825.1">
    <property type="nucleotide sequence ID" value="NZ_JAIOAP010000003.1"/>
</dbReference>
<comment type="similarity">
    <text evidence="7">Belongs to the binding-protein-dependent transport system permease family.</text>
</comment>
<protein>
    <submittedName>
        <fullName evidence="9">Sugar ABC transporter permease</fullName>
    </submittedName>
</protein>
<evidence type="ECO:0000256" key="6">
    <source>
        <dbReference type="ARBA" id="ARBA00023136"/>
    </source>
</evidence>
<dbReference type="Proteomes" id="UP001493487">
    <property type="component" value="Unassembled WGS sequence"/>
</dbReference>
<feature type="transmembrane region" description="Helical" evidence="7">
    <location>
        <begin position="160"/>
        <end position="182"/>
    </location>
</feature>
<evidence type="ECO:0000256" key="4">
    <source>
        <dbReference type="ARBA" id="ARBA00022692"/>
    </source>
</evidence>
<comment type="caution">
    <text evidence="9">The sequence shown here is derived from an EMBL/GenBank/DDBJ whole genome shotgun (WGS) entry which is preliminary data.</text>
</comment>
<evidence type="ECO:0000256" key="7">
    <source>
        <dbReference type="RuleBase" id="RU363032"/>
    </source>
</evidence>
<dbReference type="Gene3D" id="1.10.3720.10">
    <property type="entry name" value="MetI-like"/>
    <property type="match status" value="1"/>
</dbReference>
<keyword evidence="6 7" id="KW-0472">Membrane</keyword>
<dbReference type="Pfam" id="PF00528">
    <property type="entry name" value="BPD_transp_1"/>
    <property type="match status" value="1"/>
</dbReference>
<sequence>MKSSKLMFVVFLGPALLSYLIIYVYPVLRTALMSFFYVQNITDNSSEWKFVKLDNYINLLTDNQLFMQSLKNIGYIYFWGLLGVMFFALLFAVILNSGVRFKEFFRSVLYLPNIVAAVAMGTMWVQYVFNSQYGLLRSIFNFFGLTGLAEFAWTDDTHLLLSMTIAYSFGCIGYFMLIYMAAMDKVPSDYYEAATIEGAGIFNKFFRITLPLIRNVFRTTLVLWSTGCIGFFAWSLMFSNINWNIRTVTPMVYMYNIVFQDAIGMDPSQKNAGAGAAVGMILTILAVAVFTIINFVVKEDDVEY</sequence>
<proteinExistence type="inferred from homology"/>
<gene>
    <name evidence="9" type="ORF">QJS35_21510</name>
</gene>
<evidence type="ECO:0000256" key="3">
    <source>
        <dbReference type="ARBA" id="ARBA00022475"/>
    </source>
</evidence>
<feature type="transmembrane region" description="Helical" evidence="7">
    <location>
        <begin position="274"/>
        <end position="297"/>
    </location>
</feature>
<dbReference type="InterPro" id="IPR035906">
    <property type="entry name" value="MetI-like_sf"/>
</dbReference>
<dbReference type="PANTHER" id="PTHR30193:SF37">
    <property type="entry name" value="INNER MEMBRANE ABC TRANSPORTER PERMEASE PROTEIN YCJO"/>
    <property type="match status" value="1"/>
</dbReference>
<feature type="transmembrane region" description="Helical" evidence="7">
    <location>
        <begin position="108"/>
        <end position="129"/>
    </location>
</feature>
<evidence type="ECO:0000256" key="1">
    <source>
        <dbReference type="ARBA" id="ARBA00004651"/>
    </source>
</evidence>
<reference evidence="9 10" key="1">
    <citation type="journal article" date="2023" name="Genome Announc.">
        <title>Pan-Genome Analyses of the Genus Cohnella and Proposal of the Novel Species Cohnella silvisoli sp. nov., Isolated from Forest Soil.</title>
        <authorList>
            <person name="Wang C."/>
            <person name="Mao L."/>
            <person name="Bao G."/>
            <person name="Zhu H."/>
        </authorList>
    </citation>
    <scope>NUCLEOTIDE SEQUENCE [LARGE SCALE GENOMIC DNA]</scope>
    <source>
        <strain evidence="9 10">NL03-T5-1</strain>
    </source>
</reference>
<comment type="subcellular location">
    <subcellularLocation>
        <location evidence="1 7">Cell membrane</location>
        <topology evidence="1 7">Multi-pass membrane protein</topology>
    </subcellularLocation>
</comment>
<dbReference type="EMBL" id="JASKHM010000013">
    <property type="protein sequence ID" value="MEQ4484969.1"/>
    <property type="molecule type" value="Genomic_DNA"/>
</dbReference>
<keyword evidence="5 7" id="KW-1133">Transmembrane helix</keyword>
<feature type="domain" description="ABC transmembrane type-1" evidence="8">
    <location>
        <begin position="70"/>
        <end position="293"/>
    </location>
</feature>
<dbReference type="CDD" id="cd06261">
    <property type="entry name" value="TM_PBP2"/>
    <property type="match status" value="1"/>
</dbReference>
<keyword evidence="4 7" id="KW-0812">Transmembrane</keyword>
<keyword evidence="2 7" id="KW-0813">Transport</keyword>
<feature type="transmembrane region" description="Helical" evidence="7">
    <location>
        <begin position="7"/>
        <end position="28"/>
    </location>
</feature>
<evidence type="ECO:0000259" key="8">
    <source>
        <dbReference type="PROSITE" id="PS50928"/>
    </source>
</evidence>
<evidence type="ECO:0000313" key="9">
    <source>
        <dbReference type="EMBL" id="MEQ4484969.1"/>
    </source>
</evidence>
<name>A0ABV1KY08_9BACL</name>
<organism evidence="9 10">
    <name type="scientific">Cohnella silvisoli</name>
    <dbReference type="NCBI Taxonomy" id="2873699"/>
    <lineage>
        <taxon>Bacteria</taxon>
        <taxon>Bacillati</taxon>
        <taxon>Bacillota</taxon>
        <taxon>Bacilli</taxon>
        <taxon>Bacillales</taxon>
        <taxon>Paenibacillaceae</taxon>
        <taxon>Cohnella</taxon>
    </lineage>
</organism>
<dbReference type="InterPro" id="IPR000515">
    <property type="entry name" value="MetI-like"/>
</dbReference>
<keyword evidence="3" id="KW-1003">Cell membrane</keyword>
<dbReference type="SUPFAM" id="SSF161098">
    <property type="entry name" value="MetI-like"/>
    <property type="match status" value="1"/>
</dbReference>
<evidence type="ECO:0000256" key="2">
    <source>
        <dbReference type="ARBA" id="ARBA00022448"/>
    </source>
</evidence>
<accession>A0ABV1KY08</accession>
<keyword evidence="10" id="KW-1185">Reference proteome</keyword>
<dbReference type="PANTHER" id="PTHR30193">
    <property type="entry name" value="ABC TRANSPORTER PERMEASE PROTEIN"/>
    <property type="match status" value="1"/>
</dbReference>
<dbReference type="PROSITE" id="PS50928">
    <property type="entry name" value="ABC_TM1"/>
    <property type="match status" value="1"/>
</dbReference>
<dbReference type="InterPro" id="IPR051393">
    <property type="entry name" value="ABC_transporter_permease"/>
</dbReference>
<evidence type="ECO:0000256" key="5">
    <source>
        <dbReference type="ARBA" id="ARBA00022989"/>
    </source>
</evidence>